<dbReference type="InterPro" id="IPR025578">
    <property type="entry name" value="DUF4359"/>
</dbReference>
<reference evidence="1 2" key="1">
    <citation type="submission" date="2018-01" db="EMBL/GenBank/DDBJ databases">
        <authorList>
            <person name="Gaut B.S."/>
            <person name="Morton B.R."/>
            <person name="Clegg M.T."/>
            <person name="Duvall M.R."/>
        </authorList>
    </citation>
    <scope>NUCLEOTIDE SEQUENCE [LARGE SCALE GENOMIC DNA]</scope>
    <source>
        <strain evidence="1 2">HR-AV</strain>
    </source>
</reference>
<accession>A0A2S5A2S8</accession>
<dbReference type="Pfam" id="PF14271">
    <property type="entry name" value="DUF4359"/>
    <property type="match status" value="1"/>
</dbReference>
<dbReference type="Proteomes" id="UP000236893">
    <property type="component" value="Unassembled WGS sequence"/>
</dbReference>
<organism evidence="1 2">
    <name type="scientific">Solitalea longa</name>
    <dbReference type="NCBI Taxonomy" id="2079460"/>
    <lineage>
        <taxon>Bacteria</taxon>
        <taxon>Pseudomonadati</taxon>
        <taxon>Bacteroidota</taxon>
        <taxon>Sphingobacteriia</taxon>
        <taxon>Sphingobacteriales</taxon>
        <taxon>Sphingobacteriaceae</taxon>
        <taxon>Solitalea</taxon>
    </lineage>
</organism>
<sequence length="128" mass="14357">MKKNHVVLLIFSLIILVAVLTNPNQDRHKEVLKNKLNAYLQKSMKKSHTKSKNKWEQAGQALGIMLGGALIDQITDNLVSTDNYVLFSTTKITWEGQAKVIGIGAFGNVFISEKVDKLLNEQLKNNIH</sequence>
<proteinExistence type="predicted"/>
<name>A0A2S5A2S8_9SPHI</name>
<evidence type="ECO:0008006" key="3">
    <source>
        <dbReference type="Google" id="ProtNLM"/>
    </source>
</evidence>
<protein>
    <recommendedName>
        <fullName evidence="3">DUF4359 domain-containing protein</fullName>
    </recommendedName>
</protein>
<dbReference type="EMBL" id="PQVF01000007">
    <property type="protein sequence ID" value="POY36413.1"/>
    <property type="molecule type" value="Genomic_DNA"/>
</dbReference>
<dbReference type="AlphaFoldDB" id="A0A2S5A2S8"/>
<dbReference type="OrthoDB" id="997828at2"/>
<gene>
    <name evidence="1" type="ORF">C3K47_11745</name>
</gene>
<comment type="caution">
    <text evidence="1">The sequence shown here is derived from an EMBL/GenBank/DDBJ whole genome shotgun (WGS) entry which is preliminary data.</text>
</comment>
<evidence type="ECO:0000313" key="2">
    <source>
        <dbReference type="Proteomes" id="UP000236893"/>
    </source>
</evidence>
<evidence type="ECO:0000313" key="1">
    <source>
        <dbReference type="EMBL" id="POY36413.1"/>
    </source>
</evidence>
<keyword evidence="2" id="KW-1185">Reference proteome</keyword>
<dbReference type="RefSeq" id="WP_103789330.1">
    <property type="nucleotide sequence ID" value="NZ_PQVF01000007.1"/>
</dbReference>